<evidence type="ECO:0000313" key="2">
    <source>
        <dbReference type="Proteomes" id="UP000297839"/>
    </source>
</evidence>
<protein>
    <submittedName>
        <fullName evidence="1">DUF2783 domain-containing protein</fullName>
    </submittedName>
</protein>
<accession>A0A4Z0BYY0</accession>
<proteinExistence type="predicted"/>
<dbReference type="InterPro" id="IPR021233">
    <property type="entry name" value="DUF2783"/>
</dbReference>
<dbReference type="OrthoDB" id="6460891at2"/>
<gene>
    <name evidence="1" type="ORF">EZ216_09625</name>
</gene>
<dbReference type="EMBL" id="SMLK01000002">
    <property type="protein sequence ID" value="TFZ03892.1"/>
    <property type="molecule type" value="Genomic_DNA"/>
</dbReference>
<dbReference type="AlphaFoldDB" id="A0A4Z0BYY0"/>
<name>A0A4Z0BYY0_9BURK</name>
<comment type="caution">
    <text evidence="1">The sequence shown here is derived from an EMBL/GenBank/DDBJ whole genome shotgun (WGS) entry which is preliminary data.</text>
</comment>
<dbReference type="Pfam" id="PF10932">
    <property type="entry name" value="DUF2783"/>
    <property type="match status" value="1"/>
</dbReference>
<organism evidence="1 2">
    <name type="scientific">Ramlibacter humi</name>
    <dbReference type="NCBI Taxonomy" id="2530451"/>
    <lineage>
        <taxon>Bacteria</taxon>
        <taxon>Pseudomonadati</taxon>
        <taxon>Pseudomonadota</taxon>
        <taxon>Betaproteobacteria</taxon>
        <taxon>Burkholderiales</taxon>
        <taxon>Comamonadaceae</taxon>
        <taxon>Ramlibacter</taxon>
    </lineage>
</organism>
<evidence type="ECO:0000313" key="1">
    <source>
        <dbReference type="EMBL" id="TFZ03892.1"/>
    </source>
</evidence>
<sequence length="68" mass="7393">MKLPGSLKTTLNFQDADAFYEQLLDAHQGLNRDQSELLNARLILLLANQVGDAEILRGCVDAAAKLPA</sequence>
<dbReference type="RefSeq" id="WP_135249518.1">
    <property type="nucleotide sequence ID" value="NZ_SMLK01000002.1"/>
</dbReference>
<dbReference type="Proteomes" id="UP000297839">
    <property type="component" value="Unassembled WGS sequence"/>
</dbReference>
<reference evidence="1 2" key="1">
    <citation type="submission" date="2019-03" db="EMBL/GenBank/DDBJ databases">
        <title>Ramlibacter sp. 18x22-1, whole genome shotgun sequence.</title>
        <authorList>
            <person name="Zhang X."/>
            <person name="Feng G."/>
            <person name="Zhu H."/>
        </authorList>
    </citation>
    <scope>NUCLEOTIDE SEQUENCE [LARGE SCALE GENOMIC DNA]</scope>
    <source>
        <strain evidence="1 2">18x22-1</strain>
    </source>
</reference>
<keyword evidence="2" id="KW-1185">Reference proteome</keyword>